<dbReference type="EMBL" id="JBHEZZ010000024">
    <property type="protein sequence ID" value="MFC1405888.1"/>
    <property type="molecule type" value="Genomic_DNA"/>
</dbReference>
<comment type="caution">
    <text evidence="2">The sequence shown here is derived from an EMBL/GenBank/DDBJ whole genome shotgun (WGS) entry which is preliminary data.</text>
</comment>
<feature type="transmembrane region" description="Helical" evidence="1">
    <location>
        <begin position="225"/>
        <end position="245"/>
    </location>
</feature>
<protein>
    <recommendedName>
        <fullName evidence="4">ABC transporter permease</fullName>
    </recommendedName>
</protein>
<keyword evidence="1" id="KW-1133">Transmembrane helix</keyword>
<evidence type="ECO:0008006" key="4">
    <source>
        <dbReference type="Google" id="ProtNLM"/>
    </source>
</evidence>
<evidence type="ECO:0000313" key="2">
    <source>
        <dbReference type="EMBL" id="MFC1405888.1"/>
    </source>
</evidence>
<name>A0ABV6UWQ5_9ACTN</name>
<dbReference type="RefSeq" id="WP_030259089.1">
    <property type="nucleotide sequence ID" value="NZ_JBHEZZ010000024.1"/>
</dbReference>
<accession>A0ABV6UWQ5</accession>
<feature type="transmembrane region" description="Helical" evidence="1">
    <location>
        <begin position="135"/>
        <end position="156"/>
    </location>
</feature>
<gene>
    <name evidence="2" type="ORF">ACEZDJ_31815</name>
</gene>
<keyword evidence="1" id="KW-0472">Membrane</keyword>
<proteinExistence type="predicted"/>
<keyword evidence="1" id="KW-0812">Transmembrane</keyword>
<evidence type="ECO:0000313" key="3">
    <source>
        <dbReference type="Proteomes" id="UP001592528"/>
    </source>
</evidence>
<sequence>MHALTYERRRLTGIRSTWLVLAAVLLADAAVAALTVRQPSLADPVRVLTAGVPLLPLPIAALGAGVVGALSYGHEVRYPVLQPLLLPVRRRLGLLLAKLLVSAVYSVLLVAATLAVDAGVYAVVLHRPPTPAPALVGFAALAVTAGWIGLLAAALLRSAAAGVLVLLTLPVLVEPTVRLLRDGSLTGDRLRAAHWHRLFPVDTGHAWLSGPLSGLHSTASLSPRGLLLLAAGPVLLLLLGYLAVLPRRRGV</sequence>
<dbReference type="Proteomes" id="UP001592528">
    <property type="component" value="Unassembled WGS sequence"/>
</dbReference>
<keyword evidence="3" id="KW-1185">Reference proteome</keyword>
<feature type="transmembrane region" description="Helical" evidence="1">
    <location>
        <begin position="92"/>
        <end position="115"/>
    </location>
</feature>
<organism evidence="2 3">
    <name type="scientific">Streptacidiphilus cavernicola</name>
    <dbReference type="NCBI Taxonomy" id="3342716"/>
    <lineage>
        <taxon>Bacteria</taxon>
        <taxon>Bacillati</taxon>
        <taxon>Actinomycetota</taxon>
        <taxon>Actinomycetes</taxon>
        <taxon>Kitasatosporales</taxon>
        <taxon>Streptomycetaceae</taxon>
        <taxon>Streptacidiphilus</taxon>
    </lineage>
</organism>
<feature type="transmembrane region" description="Helical" evidence="1">
    <location>
        <begin position="48"/>
        <end position="72"/>
    </location>
</feature>
<evidence type="ECO:0000256" key="1">
    <source>
        <dbReference type="SAM" id="Phobius"/>
    </source>
</evidence>
<reference evidence="2 3" key="1">
    <citation type="submission" date="2024-09" db="EMBL/GenBank/DDBJ databases">
        <authorList>
            <person name="Lee S.D."/>
        </authorList>
    </citation>
    <scope>NUCLEOTIDE SEQUENCE [LARGE SCALE GENOMIC DNA]</scope>
    <source>
        <strain evidence="2 3">N1-5</strain>
    </source>
</reference>
<feature type="transmembrane region" description="Helical" evidence="1">
    <location>
        <begin position="163"/>
        <end position="180"/>
    </location>
</feature>